<dbReference type="AlphaFoldDB" id="A0A2I2KS85"/>
<dbReference type="Gene3D" id="3.20.20.140">
    <property type="entry name" value="Metal-dependent hydrolases"/>
    <property type="match status" value="2"/>
</dbReference>
<dbReference type="EMBL" id="FZMO01000172">
    <property type="protein sequence ID" value="SNQ48506.1"/>
    <property type="molecule type" value="Genomic_DNA"/>
</dbReference>
<dbReference type="GO" id="GO:0016810">
    <property type="term" value="F:hydrolase activity, acting on carbon-nitrogen (but not peptide) bonds"/>
    <property type="evidence" value="ECO:0007669"/>
    <property type="project" value="InterPro"/>
</dbReference>
<dbReference type="Proteomes" id="UP000234331">
    <property type="component" value="Unassembled WGS sequence"/>
</dbReference>
<dbReference type="Gene3D" id="2.30.40.10">
    <property type="entry name" value="Urease, subunit C, domain 1"/>
    <property type="match status" value="1"/>
</dbReference>
<accession>A0A2I2KS85</accession>
<dbReference type="InterPro" id="IPR013108">
    <property type="entry name" value="Amidohydro_3"/>
</dbReference>
<keyword evidence="2" id="KW-0378">Hydrolase</keyword>
<evidence type="ECO:0000259" key="1">
    <source>
        <dbReference type="Pfam" id="PF07969"/>
    </source>
</evidence>
<proteinExistence type="predicted"/>
<dbReference type="InterPro" id="IPR011059">
    <property type="entry name" value="Metal-dep_hydrolase_composite"/>
</dbReference>
<sequence>MAGAGGALLLRRARLTPLGGGEPAGVPGAGTDSPGRIVDLRVDGGLVVAVSAGPLRPRAGETVVDADGGALLPGLHDHHVHLLSAAAAASSVPAGPPRVSDAAGLRAALRAAPGAGAHGWVRAVGYHPSVAGDLDRHGLDVLVADRPVRLQHRGGALWVLNSAALRLAGVEACPLPGVERDAAGHPTGRLWRMDDWLRRAAAIPRVPVDLAALGRAAAARGVTGFTDATPGRSDAERRLLVEASRTGALPQRLTLMRPEPAAHGPPATDRGGIPAGERVRDGAVKLILDDDRLPDLDTLTARIAAAHHGGAPVAVHCVTRVQLILTLTALALAGHRRGDRIEHAAVVPPELRDMLRAGGLTVVTQPNFIAERGDRYLADITDEDPAALYPAASLARAGVRLAAGTDAPFGDPDPWRAIRAATDRRTAGGVVLGGGERLAAPAALALFLGTPTDPARPRAVRPGAPADLCLLDRPLAAALADPSAAHVRRTFIAGVPVAATPGE</sequence>
<keyword evidence="3" id="KW-1185">Reference proteome</keyword>
<feature type="domain" description="Amidohydrolase 3" evidence="1">
    <location>
        <begin position="63"/>
        <end position="497"/>
    </location>
</feature>
<evidence type="ECO:0000313" key="2">
    <source>
        <dbReference type="EMBL" id="SNQ48506.1"/>
    </source>
</evidence>
<dbReference type="Gene3D" id="3.10.310.70">
    <property type="match status" value="1"/>
</dbReference>
<dbReference type="PANTHER" id="PTHR22642">
    <property type="entry name" value="IMIDAZOLONEPROPIONASE"/>
    <property type="match status" value="1"/>
</dbReference>
<dbReference type="SUPFAM" id="SSF51338">
    <property type="entry name" value="Composite domain of metallo-dependent hydrolases"/>
    <property type="match status" value="1"/>
</dbReference>
<gene>
    <name evidence="2" type="ORF">FRACA_2530007</name>
</gene>
<evidence type="ECO:0000313" key="3">
    <source>
        <dbReference type="Proteomes" id="UP000234331"/>
    </source>
</evidence>
<name>A0A2I2KS85_9ACTN</name>
<dbReference type="OrthoDB" id="3238066at2"/>
<dbReference type="Pfam" id="PF07969">
    <property type="entry name" value="Amidohydro_3"/>
    <property type="match status" value="1"/>
</dbReference>
<dbReference type="RefSeq" id="WP_101832171.1">
    <property type="nucleotide sequence ID" value="NZ_FZMO01000172.1"/>
</dbReference>
<organism evidence="2 3">
    <name type="scientific">Frankia canadensis</name>
    <dbReference type="NCBI Taxonomy" id="1836972"/>
    <lineage>
        <taxon>Bacteria</taxon>
        <taxon>Bacillati</taxon>
        <taxon>Actinomycetota</taxon>
        <taxon>Actinomycetes</taxon>
        <taxon>Frankiales</taxon>
        <taxon>Frankiaceae</taxon>
        <taxon>Frankia</taxon>
    </lineage>
</organism>
<dbReference type="InterPro" id="IPR032466">
    <property type="entry name" value="Metal_Hydrolase"/>
</dbReference>
<dbReference type="SUPFAM" id="SSF51556">
    <property type="entry name" value="Metallo-dependent hydrolases"/>
    <property type="match status" value="1"/>
</dbReference>
<dbReference type="PANTHER" id="PTHR22642:SF2">
    <property type="entry name" value="PROTEIN LONG AFTER FAR-RED 3"/>
    <property type="match status" value="1"/>
</dbReference>
<reference evidence="2 3" key="1">
    <citation type="submission" date="2017-06" db="EMBL/GenBank/DDBJ databases">
        <authorList>
            <person name="Kim H.J."/>
            <person name="Triplett B.A."/>
        </authorList>
    </citation>
    <scope>NUCLEOTIDE SEQUENCE [LARGE SCALE GENOMIC DNA]</scope>
    <source>
        <strain evidence="2">FRACA_ARgP5</strain>
    </source>
</reference>
<protein>
    <submittedName>
        <fullName evidence="2">Putative TIM-barrel fold metal-dependent hydrolase</fullName>
    </submittedName>
</protein>